<dbReference type="GO" id="GO:0005829">
    <property type="term" value="C:cytosol"/>
    <property type="evidence" value="ECO:0007669"/>
    <property type="project" value="TreeGrafter"/>
</dbReference>
<dbReference type="PANTHER" id="PTHR22617:SF23">
    <property type="entry name" value="CHEMOTAXIS PROTEIN CHEW"/>
    <property type="match status" value="1"/>
</dbReference>
<dbReference type="Proteomes" id="UP000193307">
    <property type="component" value="Unassembled WGS sequence"/>
</dbReference>
<dbReference type="GO" id="GO:0006935">
    <property type="term" value="P:chemotaxis"/>
    <property type="evidence" value="ECO:0007669"/>
    <property type="project" value="InterPro"/>
</dbReference>
<protein>
    <submittedName>
        <fullName evidence="2">Chemotaxis protein CheW</fullName>
    </submittedName>
</protein>
<accession>A0A1Y5SVH7</accession>
<dbReference type="PANTHER" id="PTHR22617">
    <property type="entry name" value="CHEMOTAXIS SENSOR HISTIDINE KINASE-RELATED"/>
    <property type="match status" value="1"/>
</dbReference>
<reference evidence="2 3" key="1">
    <citation type="submission" date="2017-03" db="EMBL/GenBank/DDBJ databases">
        <authorList>
            <person name="Afonso C.L."/>
            <person name="Miller P.J."/>
            <person name="Scott M.A."/>
            <person name="Spackman E."/>
            <person name="Goraichik I."/>
            <person name="Dimitrov K.M."/>
            <person name="Suarez D.L."/>
            <person name="Swayne D.E."/>
        </authorList>
    </citation>
    <scope>NUCLEOTIDE SEQUENCE [LARGE SCALE GENOMIC DNA]</scope>
    <source>
        <strain evidence="2 3">CECT 7971</strain>
    </source>
</reference>
<dbReference type="InterPro" id="IPR036061">
    <property type="entry name" value="CheW-like_dom_sf"/>
</dbReference>
<dbReference type="InterPro" id="IPR002545">
    <property type="entry name" value="CheW-lke_dom"/>
</dbReference>
<dbReference type="AlphaFoldDB" id="A0A1Y5SVH7"/>
<dbReference type="OrthoDB" id="9794382at2"/>
<dbReference type="GO" id="GO:0007165">
    <property type="term" value="P:signal transduction"/>
    <property type="evidence" value="ECO:0007669"/>
    <property type="project" value="InterPro"/>
</dbReference>
<dbReference type="Gene3D" id="2.30.30.40">
    <property type="entry name" value="SH3 Domains"/>
    <property type="match status" value="1"/>
</dbReference>
<dbReference type="CDD" id="cd00732">
    <property type="entry name" value="CheW"/>
    <property type="match status" value="1"/>
</dbReference>
<dbReference type="InterPro" id="IPR039315">
    <property type="entry name" value="CheW"/>
</dbReference>
<dbReference type="Gene3D" id="2.40.50.180">
    <property type="entry name" value="CheA-289, Domain 4"/>
    <property type="match status" value="1"/>
</dbReference>
<dbReference type="Pfam" id="PF01584">
    <property type="entry name" value="CheW"/>
    <property type="match status" value="1"/>
</dbReference>
<dbReference type="SUPFAM" id="SSF50341">
    <property type="entry name" value="CheW-like"/>
    <property type="match status" value="1"/>
</dbReference>
<dbReference type="PROSITE" id="PS50851">
    <property type="entry name" value="CHEW"/>
    <property type="match status" value="1"/>
</dbReference>
<proteinExistence type="predicted"/>
<dbReference type="RefSeq" id="WP_085849526.1">
    <property type="nucleotide sequence ID" value="NZ_FNZV01000007.1"/>
</dbReference>
<gene>
    <name evidence="2" type="primary">cheW</name>
    <name evidence="2" type="ORF">PAM7971_02392</name>
</gene>
<dbReference type="SMART" id="SM00260">
    <property type="entry name" value="CheW"/>
    <property type="match status" value="1"/>
</dbReference>
<evidence type="ECO:0000313" key="2">
    <source>
        <dbReference type="EMBL" id="SLN48960.1"/>
    </source>
</evidence>
<evidence type="ECO:0000313" key="3">
    <source>
        <dbReference type="Proteomes" id="UP000193307"/>
    </source>
</evidence>
<sequence length="155" mass="16496">MTDTEKQTDTSSIELLSFRVGGQDYSVDIMSVREIRGAAKATSLPHAPPFVKGVINLRGTVLPILDLSARLGLKTGDDTERNVIIVVDIGGRTAGLMVDAVSDILAIPTEEMQAPPDLAADHAQTFVSSLTIVDGRMIRILDLDAVMPPQGEEAA</sequence>
<feature type="domain" description="CheW-like" evidence="1">
    <location>
        <begin position="12"/>
        <end position="152"/>
    </location>
</feature>
<evidence type="ECO:0000259" key="1">
    <source>
        <dbReference type="PROSITE" id="PS50851"/>
    </source>
</evidence>
<organism evidence="2 3">
    <name type="scientific">Pacificibacter marinus</name>
    <dbReference type="NCBI Taxonomy" id="658057"/>
    <lineage>
        <taxon>Bacteria</taxon>
        <taxon>Pseudomonadati</taxon>
        <taxon>Pseudomonadota</taxon>
        <taxon>Alphaproteobacteria</taxon>
        <taxon>Rhodobacterales</taxon>
        <taxon>Roseobacteraceae</taxon>
        <taxon>Pacificibacter</taxon>
    </lineage>
</organism>
<dbReference type="STRING" id="658057.SAMN04488032_10771"/>
<name>A0A1Y5SVH7_9RHOB</name>
<dbReference type="EMBL" id="FWFW01000007">
    <property type="protein sequence ID" value="SLN48960.1"/>
    <property type="molecule type" value="Genomic_DNA"/>
</dbReference>
<keyword evidence="3" id="KW-1185">Reference proteome</keyword>